<dbReference type="STRING" id="525909.Afer_0746"/>
<keyword evidence="1" id="KW-1133">Transmembrane helix</keyword>
<feature type="transmembrane region" description="Helical" evidence="1">
    <location>
        <begin position="506"/>
        <end position="523"/>
    </location>
</feature>
<organism evidence="2 3">
    <name type="scientific">Acidimicrobium ferrooxidans (strain DSM 10331 / JCM 15462 / NBRC 103882 / ICP)</name>
    <dbReference type="NCBI Taxonomy" id="525909"/>
    <lineage>
        <taxon>Bacteria</taxon>
        <taxon>Bacillati</taxon>
        <taxon>Actinomycetota</taxon>
        <taxon>Acidimicrobiia</taxon>
        <taxon>Acidimicrobiales</taxon>
        <taxon>Acidimicrobiaceae</taxon>
        <taxon>Acidimicrobium</taxon>
    </lineage>
</organism>
<sequence length="951" mass="98926">MSTAPRVAVVVTAFRPGRYVDECLAALAHQSYPDLDITVVDGAGDDRELRDAVAMAAPRARIVDGGSCGGYGACANAGARVHPDTPFLVFVHDDAVLAHNAIASMVEVAYAANAGIVTPKLVAFDDPRSLVTVGWDLDPFFNPTARVEAGELDQGQLDEVVDVDAAPGAAMLVRRDLFDALGGFDEVFGLIGEDVDLSVRARLAGARVVTAPHARVRHRGVRMERLRRARRRRQVGAQVLEERVGLQDAERVWRRRRASRIMMSSLYDGPIRLVLLLLFATERIGELVWRALAGSPSAGVAGLRALVLSRDDRVALRRRRHGIGERARSHRVVATRTWTPGERLVAVGAQAGTLSPGPTDAPPKRLARWVPRSGSARWLLLVAMVIGLVSARGALTASSPGGSLLGGVSGLALLDAWVHARAVPAVLGAGVAPVGTAFIGLVSLVFGGDVGLTVRLAVLVGALVAPVAVARLARREFDDVRSSALALVWSLGPALALGIARSSLSLVAASALAPVLVGATLAATQGQRLSPRRAKRAQRRLGLVAAVALAFAPELVAVWLVVIAAEALWWARAADAYRLRRLGRALGIAGLMAIGINLPWLAALVLWHPGVAVVAHGVPGARVQSLGAHLFGGGYLAGPAPWLYVALGAIALAAGVERSERARLAVARAVTGLALSGVGALAMLGGLGSTPIQPAYFDVLGGLLIVLAVPTGVSAAQAWLRRRRLGLWHLVGVVAALLVAILGLGSALSALIAPAEPIALPTANLALAGGFFARPVPTLWIEVGPGGPVGGAAVAANVTVAVTTGAEPSFLGQFGPPVTEGYRRIVPSILDALSGHTVQLGAVLRRLGLGEVVVLDASQSPLASAVTLGVERQVDLRQLLGTSSMTIAATTGVPRPVAAAATPPWFVVSELIAAGVLVWSAASVFGIEERMVRRPRLRMPAAPTTRVEVLQ</sequence>
<dbReference type="SUPFAM" id="SSF53448">
    <property type="entry name" value="Nucleotide-diphospho-sugar transferases"/>
    <property type="match status" value="1"/>
</dbReference>
<dbReference type="AlphaFoldDB" id="C7LY88"/>
<dbReference type="Proteomes" id="UP000000771">
    <property type="component" value="Chromosome"/>
</dbReference>
<feature type="transmembrane region" description="Helical" evidence="1">
    <location>
        <begin position="287"/>
        <end position="309"/>
    </location>
</feature>
<keyword evidence="3" id="KW-1185">Reference proteome</keyword>
<feature type="transmembrane region" description="Helical" evidence="1">
    <location>
        <begin position="425"/>
        <end position="446"/>
    </location>
</feature>
<feature type="transmembrane region" description="Helical" evidence="1">
    <location>
        <begin position="665"/>
        <end position="687"/>
    </location>
</feature>
<dbReference type="HOGENOM" id="CLU_309649_0_0_11"/>
<keyword evidence="1" id="KW-0472">Membrane</keyword>
<keyword evidence="1" id="KW-0812">Transmembrane</keyword>
<dbReference type="RefSeq" id="WP_015798185.1">
    <property type="nucleotide sequence ID" value="NC_013124.1"/>
</dbReference>
<protein>
    <submittedName>
        <fullName evidence="2">Glycosyl transferase family 2</fullName>
    </submittedName>
</protein>
<feature type="transmembrane region" description="Helical" evidence="1">
    <location>
        <begin position="699"/>
        <end position="720"/>
    </location>
</feature>
<dbReference type="CDD" id="cd04186">
    <property type="entry name" value="GT_2_like_c"/>
    <property type="match status" value="1"/>
</dbReference>
<proteinExistence type="predicted"/>
<dbReference type="Gene3D" id="3.90.550.10">
    <property type="entry name" value="Spore Coat Polysaccharide Biosynthesis Protein SpsA, Chain A"/>
    <property type="match status" value="1"/>
</dbReference>
<feature type="transmembrane region" description="Helical" evidence="1">
    <location>
        <begin position="543"/>
        <end position="565"/>
    </location>
</feature>
<dbReference type="KEGG" id="afo:Afer_0746"/>
<evidence type="ECO:0000313" key="3">
    <source>
        <dbReference type="Proteomes" id="UP000000771"/>
    </source>
</evidence>
<keyword evidence="2" id="KW-0808">Transferase</keyword>
<dbReference type="GO" id="GO:0016740">
    <property type="term" value="F:transferase activity"/>
    <property type="evidence" value="ECO:0007669"/>
    <property type="project" value="UniProtKB-KW"/>
</dbReference>
<name>C7LY88_ACIFD</name>
<dbReference type="InterPro" id="IPR029044">
    <property type="entry name" value="Nucleotide-diphossugar_trans"/>
</dbReference>
<evidence type="ECO:0000313" key="2">
    <source>
        <dbReference type="EMBL" id="ACU53696.1"/>
    </source>
</evidence>
<feature type="transmembrane region" description="Helical" evidence="1">
    <location>
        <begin position="905"/>
        <end position="927"/>
    </location>
</feature>
<dbReference type="OrthoDB" id="9771846at2"/>
<dbReference type="PANTHER" id="PTHR43179">
    <property type="entry name" value="RHAMNOSYLTRANSFERASE WBBL"/>
    <property type="match status" value="1"/>
</dbReference>
<dbReference type="eggNOG" id="COG1216">
    <property type="taxonomic scope" value="Bacteria"/>
</dbReference>
<feature type="transmembrane region" description="Helical" evidence="1">
    <location>
        <begin position="452"/>
        <end position="472"/>
    </location>
</feature>
<feature type="transmembrane region" description="Helical" evidence="1">
    <location>
        <begin position="484"/>
        <end position="500"/>
    </location>
</feature>
<feature type="transmembrane region" description="Helical" evidence="1">
    <location>
        <begin position="378"/>
        <end position="395"/>
    </location>
</feature>
<dbReference type="EMBL" id="CP001631">
    <property type="protein sequence ID" value="ACU53696.1"/>
    <property type="molecule type" value="Genomic_DNA"/>
</dbReference>
<feature type="transmembrane region" description="Helical" evidence="1">
    <location>
        <begin position="727"/>
        <end position="752"/>
    </location>
</feature>
<reference evidence="2 3" key="1">
    <citation type="journal article" date="2009" name="Stand. Genomic Sci.">
        <title>Complete genome sequence of Acidimicrobium ferrooxidans type strain (ICP).</title>
        <authorList>
            <person name="Clum A."/>
            <person name="Nolan M."/>
            <person name="Lang E."/>
            <person name="Glavina Del Rio T."/>
            <person name="Tice H."/>
            <person name="Copeland A."/>
            <person name="Cheng J.F."/>
            <person name="Lucas S."/>
            <person name="Chen F."/>
            <person name="Bruce D."/>
            <person name="Goodwin L."/>
            <person name="Pitluck S."/>
            <person name="Ivanova N."/>
            <person name="Mavrommatis K."/>
            <person name="Mikhailova N."/>
            <person name="Pati A."/>
            <person name="Chen A."/>
            <person name="Palaniappan K."/>
            <person name="Goker M."/>
            <person name="Spring S."/>
            <person name="Land M."/>
            <person name="Hauser L."/>
            <person name="Chang Y.J."/>
            <person name="Jeffries C.C."/>
            <person name="Chain P."/>
            <person name="Bristow J."/>
            <person name="Eisen J.A."/>
            <person name="Markowitz V."/>
            <person name="Hugenholtz P."/>
            <person name="Kyrpides N.C."/>
            <person name="Klenk H.P."/>
            <person name="Lapidus A."/>
        </authorList>
    </citation>
    <scope>NUCLEOTIDE SEQUENCE [LARGE SCALE GENOMIC DNA]</scope>
    <source>
        <strain evidence="3">DSM 10331 / JCM 15462 / NBRC 103882 / ICP</strain>
    </source>
</reference>
<accession>C7LY88</accession>
<feature type="transmembrane region" description="Helical" evidence="1">
    <location>
        <begin position="585"/>
        <end position="607"/>
    </location>
</feature>
<gene>
    <name evidence="2" type="ordered locus">Afer_0746</name>
</gene>
<evidence type="ECO:0000256" key="1">
    <source>
        <dbReference type="SAM" id="Phobius"/>
    </source>
</evidence>
<dbReference type="PANTHER" id="PTHR43179:SF7">
    <property type="entry name" value="RHAMNOSYLTRANSFERASE WBBL"/>
    <property type="match status" value="1"/>
</dbReference>
<dbReference type="Pfam" id="PF13641">
    <property type="entry name" value="Glyco_tranf_2_3"/>
    <property type="match status" value="1"/>
</dbReference>